<evidence type="ECO:0000259" key="3">
    <source>
        <dbReference type="Pfam" id="PF24851"/>
    </source>
</evidence>
<organism evidence="4 5">
    <name type="scientific">Nepenthes gracilis</name>
    <name type="common">Slender pitcher plant</name>
    <dbReference type="NCBI Taxonomy" id="150966"/>
    <lineage>
        <taxon>Eukaryota</taxon>
        <taxon>Viridiplantae</taxon>
        <taxon>Streptophyta</taxon>
        <taxon>Embryophyta</taxon>
        <taxon>Tracheophyta</taxon>
        <taxon>Spermatophyta</taxon>
        <taxon>Magnoliopsida</taxon>
        <taxon>eudicotyledons</taxon>
        <taxon>Gunneridae</taxon>
        <taxon>Pentapetalae</taxon>
        <taxon>Caryophyllales</taxon>
        <taxon>Nepenthaceae</taxon>
        <taxon>Nepenthes</taxon>
    </lineage>
</organism>
<name>A0AAD3TG82_NEPGR</name>
<feature type="coiled-coil region" evidence="1">
    <location>
        <begin position="132"/>
        <end position="239"/>
    </location>
</feature>
<dbReference type="PANTHER" id="PTHR35766:SF1">
    <property type="entry name" value="OS08G0543600 PROTEIN"/>
    <property type="match status" value="1"/>
</dbReference>
<feature type="compositionally biased region" description="Polar residues" evidence="2">
    <location>
        <begin position="34"/>
        <end position="43"/>
    </location>
</feature>
<dbReference type="Pfam" id="PF24851">
    <property type="entry name" value="DUF7725"/>
    <property type="match status" value="1"/>
</dbReference>
<feature type="compositionally biased region" description="Basic and acidic residues" evidence="2">
    <location>
        <begin position="47"/>
        <end position="58"/>
    </location>
</feature>
<evidence type="ECO:0000313" key="4">
    <source>
        <dbReference type="EMBL" id="GMH28082.1"/>
    </source>
</evidence>
<sequence>MEAAGGVAATTRSGSSLPLSSSQLHSQKEWRAVSENSVRSTGNEEFEGSKEGKSDERTVHEVLQGRLPLDVVGFCSTQMDGVRGLDDEMERQRLRALARRKEELQQVEIELSAHMIARSKIMRMKNSFDAQMKEQSNVATKLQEKLHETEQTIQELERKMGDKERELHAIRLDNEAAWAKEDLLREQNKELANFRKDRDNIEAERAHHIKQIRDLQEHNQDKERQLMELQEQNRIAQDTILYKDEQLREAQSWISRVQEMDALQSSTNHSLQAVLLDRTEQYNQLWLGCQRQFVEMERHHMQTFQQLQLELACAREKSGSYSEQSRVSQTDSIDVSPLAQHNGSHLEAKGCDTAKENTSYLPIVNSDNSQPFVSSGNLTSQINQVPCVPITPPLFGVPSYLSCGQVTSLHPYIMHQQGTNQSVSSLVSQSHDGNFQSMSAISSLQQWPSQQVVSEGAQMATQNQFPLSWAEENFLRSDSNYGYKISVNGHGREDNLNVDTSQGMEINSVVSAADKAQALQSISEGYLAGPQGQHSLQQISSQFRKALRLDTVQQNTEIKVQENDVFNLINDASESRCPMKEHAISAASPPPTLTPIHPGHFTEATLNNAMDADLPDAFVSTGLTNSSPMGDVSLASLLDERSLLGCIVRTIPVNGKIRISSTLPNRLGKMLAPLHWHDYKKKYGKLDEFLAGHPELFVIEGDYIQLQEGAQGIIAATAAVAKVAAAAAAPSPYLSVFPSAAVTPIAQANRLKKVPSVEPKPAGKAADSLSNVKILMKSKDSLELNGSESRPGPPSIRNASENGAHSDNFGLGNSQIKGPFYAKTDVNFVGKQQGRPTEALLAPRRYRLGF</sequence>
<dbReference type="EMBL" id="BSYO01000034">
    <property type="protein sequence ID" value="GMH28082.1"/>
    <property type="molecule type" value="Genomic_DNA"/>
</dbReference>
<keyword evidence="1" id="KW-0175">Coiled coil</keyword>
<feature type="compositionally biased region" description="Low complexity" evidence="2">
    <location>
        <begin position="13"/>
        <end position="25"/>
    </location>
</feature>
<dbReference type="Proteomes" id="UP001279734">
    <property type="component" value="Unassembled WGS sequence"/>
</dbReference>
<feature type="region of interest" description="Disordered" evidence="2">
    <location>
        <begin position="1"/>
        <end position="58"/>
    </location>
</feature>
<evidence type="ECO:0000256" key="1">
    <source>
        <dbReference type="SAM" id="Coils"/>
    </source>
</evidence>
<comment type="caution">
    <text evidence="4">The sequence shown here is derived from an EMBL/GenBank/DDBJ whole genome shotgun (WGS) entry which is preliminary data.</text>
</comment>
<reference evidence="4" key="1">
    <citation type="submission" date="2023-05" db="EMBL/GenBank/DDBJ databases">
        <title>Nepenthes gracilis genome sequencing.</title>
        <authorList>
            <person name="Fukushima K."/>
        </authorList>
    </citation>
    <scope>NUCLEOTIDE SEQUENCE</scope>
    <source>
        <strain evidence="4">SING2019-196</strain>
    </source>
</reference>
<accession>A0AAD3TG82</accession>
<proteinExistence type="predicted"/>
<dbReference type="AlphaFoldDB" id="A0AAD3TG82"/>
<feature type="compositionally biased region" description="Polar residues" evidence="2">
    <location>
        <begin position="797"/>
        <end position="809"/>
    </location>
</feature>
<evidence type="ECO:0000313" key="5">
    <source>
        <dbReference type="Proteomes" id="UP001279734"/>
    </source>
</evidence>
<dbReference type="InterPro" id="IPR056142">
    <property type="entry name" value="DUF7725"/>
</dbReference>
<dbReference type="PANTHER" id="PTHR35766">
    <property type="entry name" value="OS08G0543600 PROTEIN"/>
    <property type="match status" value="1"/>
</dbReference>
<protein>
    <recommendedName>
        <fullName evidence="3">DUF7725 domain-containing protein</fullName>
    </recommendedName>
</protein>
<feature type="region of interest" description="Disordered" evidence="2">
    <location>
        <begin position="780"/>
        <end position="809"/>
    </location>
</feature>
<evidence type="ECO:0000256" key="2">
    <source>
        <dbReference type="SAM" id="MobiDB-lite"/>
    </source>
</evidence>
<feature type="domain" description="DUF7725" evidence="3">
    <location>
        <begin position="637"/>
        <end position="706"/>
    </location>
</feature>
<keyword evidence="5" id="KW-1185">Reference proteome</keyword>
<gene>
    <name evidence="4" type="ORF">Nepgr_029925</name>
</gene>